<accession>A0ACD5UCZ1</accession>
<protein>
    <submittedName>
        <fullName evidence="1">Uncharacterized protein</fullName>
    </submittedName>
</protein>
<evidence type="ECO:0000313" key="1">
    <source>
        <dbReference type="EnsemblPlants" id="AVESA.00010b.r2.2AG0228660.1.CDS"/>
    </source>
</evidence>
<dbReference type="Proteomes" id="UP001732700">
    <property type="component" value="Chromosome 2A"/>
</dbReference>
<reference evidence="1" key="2">
    <citation type="submission" date="2025-09" db="UniProtKB">
        <authorList>
            <consortium name="EnsemblPlants"/>
        </authorList>
    </citation>
    <scope>IDENTIFICATION</scope>
</reference>
<sequence length="315" mass="34663">MQPKINAFFKRQAPEPDPNSGSTEEAKRPRSRGGGGADAKVLNKKRSYGQFHLELGQPDFLLHMCAVCGMMYARGNDEDEKVHRAYHKSYFQGVPFKGWRDENVVARSEGGDRIVLAACGNSSTRNSKVQEVIKVVEKELGFGEGQLLHKLCKVYLFVSGGRIVGCLVAEPIKAAHRVIPSSSSENRSNLLDNKTESAQVNHTLEFGKISFKREVLRRHNHPDKNKEESQGPGAIICEEESVPAVCGFRAIWVVPSRRRKGLGSQLMDATRKSFCEGSTLGISQCAFTPPTSAGKALASSYCKTSAFLVYREGDV</sequence>
<reference evidence="1" key="1">
    <citation type="submission" date="2021-05" db="EMBL/GenBank/DDBJ databases">
        <authorList>
            <person name="Scholz U."/>
            <person name="Mascher M."/>
            <person name="Fiebig A."/>
        </authorList>
    </citation>
    <scope>NUCLEOTIDE SEQUENCE [LARGE SCALE GENOMIC DNA]</scope>
</reference>
<evidence type="ECO:0000313" key="2">
    <source>
        <dbReference type="Proteomes" id="UP001732700"/>
    </source>
</evidence>
<keyword evidence="2" id="KW-1185">Reference proteome</keyword>
<organism evidence="1 2">
    <name type="scientific">Avena sativa</name>
    <name type="common">Oat</name>
    <dbReference type="NCBI Taxonomy" id="4498"/>
    <lineage>
        <taxon>Eukaryota</taxon>
        <taxon>Viridiplantae</taxon>
        <taxon>Streptophyta</taxon>
        <taxon>Embryophyta</taxon>
        <taxon>Tracheophyta</taxon>
        <taxon>Spermatophyta</taxon>
        <taxon>Magnoliopsida</taxon>
        <taxon>Liliopsida</taxon>
        <taxon>Poales</taxon>
        <taxon>Poaceae</taxon>
        <taxon>BOP clade</taxon>
        <taxon>Pooideae</taxon>
        <taxon>Poodae</taxon>
        <taxon>Poeae</taxon>
        <taxon>Poeae Chloroplast Group 1 (Aveneae type)</taxon>
        <taxon>Aveninae</taxon>
        <taxon>Avena</taxon>
    </lineage>
</organism>
<dbReference type="EnsemblPlants" id="AVESA.00010b.r2.2AG0228660.1">
    <property type="protein sequence ID" value="AVESA.00010b.r2.2AG0228660.1.CDS"/>
    <property type="gene ID" value="AVESA.00010b.r2.2AG0228660"/>
</dbReference>
<name>A0ACD5UCZ1_AVESA</name>
<proteinExistence type="predicted"/>